<keyword evidence="3" id="KW-0233">DNA recombination</keyword>
<name>A0AAE3ZPX8_9ACTN</name>
<comment type="similarity">
    <text evidence="1">Belongs to the 'phage' integrase family.</text>
</comment>
<dbReference type="AlphaFoldDB" id="A0AAE3ZPX8"/>
<gene>
    <name evidence="5" type="ORF">J2S44_003187</name>
</gene>
<evidence type="ECO:0000256" key="3">
    <source>
        <dbReference type="ARBA" id="ARBA00023172"/>
    </source>
</evidence>
<accession>A0AAE3ZPX8</accession>
<evidence type="ECO:0000313" key="6">
    <source>
        <dbReference type="Proteomes" id="UP001183629"/>
    </source>
</evidence>
<dbReference type="PANTHER" id="PTHR30349">
    <property type="entry name" value="PHAGE INTEGRASE-RELATED"/>
    <property type="match status" value="1"/>
</dbReference>
<dbReference type="InterPro" id="IPR002104">
    <property type="entry name" value="Integrase_catalytic"/>
</dbReference>
<proteinExistence type="inferred from homology"/>
<sequence length="476" mass="52528">MNLSYDVRIYKIEVRTYKAARGGKARTSYRVRWAVAGEKFGDTFATLALAESFRSKLVTNQREGVAFDTATGLPEPMAREQRSITWLQLAVAYAEMKWPRVSAHHRRGIAETLTGATMALLVDSRRGAPADGVLRQALNSYVFVKPRRTGGPPPAELADAVAWLDKGTVKLSELTEAARVRKVLDSLALKLDGTAAAASTVARKRAVFSGALLYGVEEGHLDTHPMERVKWIAPEKDEAVDRRVVVNPHQGGRLLDAVRKRTPELTAFFGSMYLAALRPEEALHLHKHEYERPREPGGWGWLHLGGAVVEVGTAWTDDGSANEYRSLKHRSRKTVRSVPAEPDLCKLFDWHIETYPPGPDGRLFVTRRGPGGMYLPATGRPVTANARLNAWHGARQAALTPDELAAGLAPVPYSLRHACVSSWLNAGVSPTLVAEWAGHSVRVLLNIYAKCLYGEEEAAFRRILAFRKEHEANKPG</sequence>
<evidence type="ECO:0000259" key="4">
    <source>
        <dbReference type="PROSITE" id="PS51898"/>
    </source>
</evidence>
<dbReference type="PROSITE" id="PS51898">
    <property type="entry name" value="TYR_RECOMBINASE"/>
    <property type="match status" value="1"/>
</dbReference>
<feature type="domain" description="Tyr recombinase" evidence="4">
    <location>
        <begin position="241"/>
        <end position="461"/>
    </location>
</feature>
<comment type="caution">
    <text evidence="5">The sequence shown here is derived from an EMBL/GenBank/DDBJ whole genome shotgun (WGS) entry which is preliminary data.</text>
</comment>
<organism evidence="5 6">
    <name type="scientific">Catenuloplanes niger</name>
    <dbReference type="NCBI Taxonomy" id="587534"/>
    <lineage>
        <taxon>Bacteria</taxon>
        <taxon>Bacillati</taxon>
        <taxon>Actinomycetota</taxon>
        <taxon>Actinomycetes</taxon>
        <taxon>Micromonosporales</taxon>
        <taxon>Micromonosporaceae</taxon>
        <taxon>Catenuloplanes</taxon>
    </lineage>
</organism>
<dbReference type="GO" id="GO:0003677">
    <property type="term" value="F:DNA binding"/>
    <property type="evidence" value="ECO:0007669"/>
    <property type="project" value="UniProtKB-KW"/>
</dbReference>
<dbReference type="EMBL" id="JAVDYC010000001">
    <property type="protein sequence ID" value="MDR7322937.1"/>
    <property type="molecule type" value="Genomic_DNA"/>
</dbReference>
<reference evidence="5 6" key="1">
    <citation type="submission" date="2023-07" db="EMBL/GenBank/DDBJ databases">
        <title>Sequencing the genomes of 1000 actinobacteria strains.</title>
        <authorList>
            <person name="Klenk H.-P."/>
        </authorList>
    </citation>
    <scope>NUCLEOTIDE SEQUENCE [LARGE SCALE GENOMIC DNA]</scope>
    <source>
        <strain evidence="5 6">DSM 44711</strain>
    </source>
</reference>
<dbReference type="InterPro" id="IPR050090">
    <property type="entry name" value="Tyrosine_recombinase_XerCD"/>
</dbReference>
<evidence type="ECO:0000313" key="5">
    <source>
        <dbReference type="EMBL" id="MDR7322937.1"/>
    </source>
</evidence>
<dbReference type="Gene3D" id="1.10.150.130">
    <property type="match status" value="1"/>
</dbReference>
<dbReference type="GO" id="GO:0015074">
    <property type="term" value="P:DNA integration"/>
    <property type="evidence" value="ECO:0007669"/>
    <property type="project" value="InterPro"/>
</dbReference>
<evidence type="ECO:0000256" key="1">
    <source>
        <dbReference type="ARBA" id="ARBA00008857"/>
    </source>
</evidence>
<evidence type="ECO:0000256" key="2">
    <source>
        <dbReference type="ARBA" id="ARBA00023125"/>
    </source>
</evidence>
<dbReference type="GO" id="GO:0006310">
    <property type="term" value="P:DNA recombination"/>
    <property type="evidence" value="ECO:0007669"/>
    <property type="project" value="UniProtKB-KW"/>
</dbReference>
<keyword evidence="6" id="KW-1185">Reference proteome</keyword>
<dbReference type="Gene3D" id="1.10.443.10">
    <property type="entry name" value="Intergrase catalytic core"/>
    <property type="match status" value="1"/>
</dbReference>
<dbReference type="Proteomes" id="UP001183629">
    <property type="component" value="Unassembled WGS sequence"/>
</dbReference>
<protein>
    <submittedName>
        <fullName evidence="5">Integrase</fullName>
    </submittedName>
</protein>
<keyword evidence="2" id="KW-0238">DNA-binding</keyword>
<dbReference type="InterPro" id="IPR010998">
    <property type="entry name" value="Integrase_recombinase_N"/>
</dbReference>
<dbReference type="InterPro" id="IPR011010">
    <property type="entry name" value="DNA_brk_join_enz"/>
</dbReference>
<dbReference type="SUPFAM" id="SSF56349">
    <property type="entry name" value="DNA breaking-rejoining enzymes"/>
    <property type="match status" value="1"/>
</dbReference>
<dbReference type="RefSeq" id="WP_310414053.1">
    <property type="nucleotide sequence ID" value="NZ_JAVDYC010000001.1"/>
</dbReference>
<dbReference type="InterPro" id="IPR013762">
    <property type="entry name" value="Integrase-like_cat_sf"/>
</dbReference>
<dbReference type="PANTHER" id="PTHR30349:SF64">
    <property type="entry name" value="PROPHAGE INTEGRASE INTD-RELATED"/>
    <property type="match status" value="1"/>
</dbReference>